<name>A0ABU9L4P5_9FLAO</name>
<dbReference type="Proteomes" id="UP001474120">
    <property type="component" value="Unassembled WGS sequence"/>
</dbReference>
<dbReference type="EMBL" id="JBCDNA010000002">
    <property type="protein sequence ID" value="MEL4455995.1"/>
    <property type="molecule type" value="Genomic_DNA"/>
</dbReference>
<sequence length="66" mass="7581">MNCGPGKFTRDSLKKKESWKRDSFFISYNVEADIIVTVNKGKLPIQTDHKFTYPDTDRISTSALCH</sequence>
<accession>A0ABU9L4P5</accession>
<gene>
    <name evidence="1" type="ORF">AABB81_08830</name>
</gene>
<evidence type="ECO:0000313" key="2">
    <source>
        <dbReference type="Proteomes" id="UP001474120"/>
    </source>
</evidence>
<comment type="caution">
    <text evidence="1">The sequence shown here is derived from an EMBL/GenBank/DDBJ whole genome shotgun (WGS) entry which is preliminary data.</text>
</comment>
<organism evidence="1 2">
    <name type="scientific">Lutimonas vermicola</name>
    <dbReference type="NCBI Taxonomy" id="414288"/>
    <lineage>
        <taxon>Bacteria</taxon>
        <taxon>Pseudomonadati</taxon>
        <taxon>Bacteroidota</taxon>
        <taxon>Flavobacteriia</taxon>
        <taxon>Flavobacteriales</taxon>
        <taxon>Flavobacteriaceae</taxon>
        <taxon>Lutimonas</taxon>
    </lineage>
</organism>
<evidence type="ECO:0000313" key="1">
    <source>
        <dbReference type="EMBL" id="MEL4455995.1"/>
    </source>
</evidence>
<dbReference type="RefSeq" id="WP_342160009.1">
    <property type="nucleotide sequence ID" value="NZ_JBCDNA010000002.1"/>
</dbReference>
<proteinExistence type="predicted"/>
<keyword evidence="2" id="KW-1185">Reference proteome</keyword>
<protein>
    <submittedName>
        <fullName evidence="1">Uncharacterized protein</fullName>
    </submittedName>
</protein>
<reference evidence="1 2" key="1">
    <citation type="submission" date="2024-04" db="EMBL/GenBank/DDBJ databases">
        <title>whole genome sequencing of Lutimonas vermicola strain IMCC1616.</title>
        <authorList>
            <person name="Bae S.S."/>
        </authorList>
    </citation>
    <scope>NUCLEOTIDE SEQUENCE [LARGE SCALE GENOMIC DNA]</scope>
    <source>
        <strain evidence="1 2">IMCC1616</strain>
    </source>
</reference>